<dbReference type="PROSITE" id="PS51916">
    <property type="entry name" value="DEUBAD"/>
    <property type="match status" value="1"/>
</dbReference>
<organism evidence="5 6">
    <name type="scientific">Aristolochia fimbriata</name>
    <name type="common">White veined hardy Dutchman's pipe vine</name>
    <dbReference type="NCBI Taxonomy" id="158543"/>
    <lineage>
        <taxon>Eukaryota</taxon>
        <taxon>Viridiplantae</taxon>
        <taxon>Streptophyta</taxon>
        <taxon>Embryophyta</taxon>
        <taxon>Tracheophyta</taxon>
        <taxon>Spermatophyta</taxon>
        <taxon>Magnoliopsida</taxon>
        <taxon>Magnoliidae</taxon>
        <taxon>Piperales</taxon>
        <taxon>Aristolochiaceae</taxon>
        <taxon>Aristolochia</taxon>
    </lineage>
</organism>
<feature type="region of interest" description="Disordered" evidence="3">
    <location>
        <begin position="526"/>
        <end position="569"/>
    </location>
</feature>
<evidence type="ECO:0000313" key="6">
    <source>
        <dbReference type="Proteomes" id="UP000825729"/>
    </source>
</evidence>
<feature type="region of interest" description="Disordered" evidence="3">
    <location>
        <begin position="586"/>
        <end position="630"/>
    </location>
</feature>
<dbReference type="AlphaFoldDB" id="A0AAV7EAT6"/>
<comment type="subcellular location">
    <subcellularLocation>
        <location evidence="1">Nucleus</location>
    </subcellularLocation>
</comment>
<evidence type="ECO:0000256" key="1">
    <source>
        <dbReference type="ARBA" id="ARBA00004123"/>
    </source>
</evidence>
<evidence type="ECO:0000256" key="3">
    <source>
        <dbReference type="SAM" id="MobiDB-lite"/>
    </source>
</evidence>
<feature type="compositionally biased region" description="Polar residues" evidence="3">
    <location>
        <begin position="412"/>
        <end position="425"/>
    </location>
</feature>
<feature type="compositionally biased region" description="Low complexity" evidence="3">
    <location>
        <begin position="551"/>
        <end position="564"/>
    </location>
</feature>
<dbReference type="PANTHER" id="PTHR13052">
    <property type="entry name" value="NFRKB-RELATED"/>
    <property type="match status" value="1"/>
</dbReference>
<dbReference type="GO" id="GO:0031011">
    <property type="term" value="C:Ino80 complex"/>
    <property type="evidence" value="ECO:0007669"/>
    <property type="project" value="InterPro"/>
</dbReference>
<evidence type="ECO:0000256" key="2">
    <source>
        <dbReference type="ARBA" id="ARBA00023242"/>
    </source>
</evidence>
<evidence type="ECO:0000313" key="5">
    <source>
        <dbReference type="EMBL" id="KAG9445240.1"/>
    </source>
</evidence>
<comment type="caution">
    <text evidence="5">The sequence shown here is derived from an EMBL/GenBank/DDBJ whole genome shotgun (WGS) entry which is preliminary data.</text>
</comment>
<proteinExistence type="predicted"/>
<sequence>MDGEKASIRCGFWVVSNPSDVIVERKIIPQASIFPEESKISVGEGQILVCQSTPDEKLKLPQNVSHADINEFAEEESAYAADDDTDDDDSQSVELTGIGCEFCMVGDQVCSIPYELYSLPDLKDILSLETWNSCLTEEERFSLSAYLPDMDQHTYWLTMKELLTGKNMFFGSPLLEMFERLKSGFYPPIITQYREALKFLQSRSFCYSIKSYHENMAKTFSNMKSIWSQCQPNMSVEERIQIWNSWKKRKHLIGFNHKPFPIEQAPECKFGDNPNFPRDMDIPVSEHLTRGVNLPPISSRISVAPHKNTAKGVLKIKPVATSSSQTNMVCRPPPKGVLKIVPRGTFTHLASAEVLGMQTCRPSHLPQPNNRWEIDDNYYGTKLLPNHTIRNRKVHKSPDVPRTVTDLEQRECGNSTSGSDRNSAPVSGKSLLRYVRKAKKPKAGPTTDTRKCDNLARSSHITGKYAEENVGIRGGLCEDNPCQTIGLKNIEHYKSGATPLSTYPGTSASSVRMLMCGVEAQDLATGQSFNQVKESNRDGNRSTPERPPHDGSSASSRVRRVGSAPITYKRRKAVAKVKPVGELVKQPNVHTELESRGNLATNDRHPFENPKASKMKLKNWRDPKFTGNVS</sequence>
<name>A0AAV7EAT6_ARIFI</name>
<dbReference type="PANTHER" id="PTHR13052:SF3">
    <property type="entry name" value="NUCLEAR FACTOR RELATED TO KAPPA-B-BINDING PROTEIN"/>
    <property type="match status" value="1"/>
</dbReference>
<reference evidence="5 6" key="1">
    <citation type="submission" date="2021-07" db="EMBL/GenBank/DDBJ databases">
        <title>The Aristolochia fimbriata genome: insights into angiosperm evolution, floral development and chemical biosynthesis.</title>
        <authorList>
            <person name="Jiao Y."/>
        </authorList>
    </citation>
    <scope>NUCLEOTIDE SEQUENCE [LARGE SCALE GENOMIC DNA]</scope>
    <source>
        <strain evidence="5">IBCAS-2021</strain>
        <tissue evidence="5">Leaf</tissue>
    </source>
</reference>
<dbReference type="CDD" id="cd21865">
    <property type="entry name" value="DEUBAD_NFRKB"/>
    <property type="match status" value="1"/>
</dbReference>
<accession>A0AAV7EAT6</accession>
<keyword evidence="6" id="KW-1185">Reference proteome</keyword>
<feature type="region of interest" description="Disordered" evidence="3">
    <location>
        <begin position="389"/>
        <end position="429"/>
    </location>
</feature>
<dbReference type="Proteomes" id="UP000825729">
    <property type="component" value="Unassembled WGS sequence"/>
</dbReference>
<dbReference type="InterPro" id="IPR024867">
    <property type="entry name" value="NFRKB"/>
</dbReference>
<gene>
    <name evidence="5" type="ORF">H6P81_016580</name>
</gene>
<feature type="domain" description="DEUBAD" evidence="4">
    <location>
        <begin position="113"/>
        <end position="226"/>
    </location>
</feature>
<keyword evidence="2" id="KW-0539">Nucleus</keyword>
<protein>
    <recommendedName>
        <fullName evidence="4">DEUBAD domain-containing protein</fullName>
    </recommendedName>
</protein>
<dbReference type="EMBL" id="JAINDJ010000006">
    <property type="protein sequence ID" value="KAG9445240.1"/>
    <property type="molecule type" value="Genomic_DNA"/>
</dbReference>
<evidence type="ECO:0000259" key="4">
    <source>
        <dbReference type="PROSITE" id="PS51916"/>
    </source>
</evidence>
<feature type="compositionally biased region" description="Basic and acidic residues" evidence="3">
    <location>
        <begin position="534"/>
        <end position="549"/>
    </location>
</feature>
<dbReference type="InterPro" id="IPR044867">
    <property type="entry name" value="DEUBAD_dom"/>
</dbReference>